<accession>A0ABZ2NMQ2</accession>
<dbReference type="RefSeq" id="WP_338782423.1">
    <property type="nucleotide sequence ID" value="NZ_CP147408.1"/>
</dbReference>
<protein>
    <recommendedName>
        <fullName evidence="4">DUF3899 domain-containing protein</fullName>
    </recommendedName>
</protein>
<keyword evidence="3" id="KW-1185">Reference proteome</keyword>
<keyword evidence="1" id="KW-0812">Transmembrane</keyword>
<reference evidence="2 3" key="1">
    <citation type="submission" date="2024-02" db="EMBL/GenBank/DDBJ databases">
        <title>Seven novel Bacillus-like species.</title>
        <authorList>
            <person name="Liu G."/>
        </authorList>
    </citation>
    <scope>NUCLEOTIDE SEQUENCE [LARGE SCALE GENOMIC DNA]</scope>
    <source>
        <strain evidence="2 3">FJAT-52054</strain>
        <plasmid evidence="2 3">unnamed1</plasmid>
    </source>
</reference>
<evidence type="ECO:0000313" key="3">
    <source>
        <dbReference type="Proteomes" id="UP001377337"/>
    </source>
</evidence>
<evidence type="ECO:0000313" key="2">
    <source>
        <dbReference type="EMBL" id="WXB99118.1"/>
    </source>
</evidence>
<gene>
    <name evidence="2" type="ORF">WCV65_21070</name>
</gene>
<keyword evidence="2" id="KW-0614">Plasmid</keyword>
<keyword evidence="1" id="KW-1133">Transmembrane helix</keyword>
<organism evidence="2 3">
    <name type="scientific">Metabacillus sediminis</name>
    <dbReference type="NCBI Taxonomy" id="3117746"/>
    <lineage>
        <taxon>Bacteria</taxon>
        <taxon>Bacillati</taxon>
        <taxon>Bacillota</taxon>
        <taxon>Bacilli</taxon>
        <taxon>Bacillales</taxon>
        <taxon>Bacillaceae</taxon>
        <taxon>Metabacillus</taxon>
    </lineage>
</organism>
<dbReference type="EMBL" id="CP147408">
    <property type="protein sequence ID" value="WXB99118.1"/>
    <property type="molecule type" value="Genomic_DNA"/>
</dbReference>
<name>A0ABZ2NMQ2_9BACI</name>
<evidence type="ECO:0000256" key="1">
    <source>
        <dbReference type="SAM" id="Phobius"/>
    </source>
</evidence>
<feature type="transmembrane region" description="Helical" evidence="1">
    <location>
        <begin position="67"/>
        <end position="87"/>
    </location>
</feature>
<feature type="transmembrane region" description="Helical" evidence="1">
    <location>
        <begin position="12"/>
        <end position="33"/>
    </location>
</feature>
<sequence>MLGYIGNPITGTAALIIYQVALIVVLGIAFAIWQVTKSRLTASKGYEKAENRFFDWYYNRSYGFRRFLHGLGIAAVCALGLTLIIYFG</sequence>
<proteinExistence type="predicted"/>
<dbReference type="Proteomes" id="UP001377337">
    <property type="component" value="Plasmid unnamed1"/>
</dbReference>
<geneLocation type="plasmid" evidence="2 3">
    <name>unnamed1</name>
</geneLocation>
<keyword evidence="1" id="KW-0472">Membrane</keyword>
<evidence type="ECO:0008006" key="4">
    <source>
        <dbReference type="Google" id="ProtNLM"/>
    </source>
</evidence>